<feature type="region of interest" description="Disordered" evidence="2">
    <location>
        <begin position="651"/>
        <end position="681"/>
    </location>
</feature>
<evidence type="ECO:0000313" key="4">
    <source>
        <dbReference type="EMBL" id="KIS71516.1"/>
    </source>
</evidence>
<feature type="compositionally biased region" description="Low complexity" evidence="2">
    <location>
        <begin position="523"/>
        <end position="547"/>
    </location>
</feature>
<comment type="similarity">
    <text evidence="1">Belongs to the small heat shock protein (HSP20) family.</text>
</comment>
<dbReference type="InterPro" id="IPR008978">
    <property type="entry name" value="HSP20-like_chaperone"/>
</dbReference>
<feature type="region of interest" description="Disordered" evidence="2">
    <location>
        <begin position="179"/>
        <end position="207"/>
    </location>
</feature>
<feature type="region of interest" description="Disordered" evidence="2">
    <location>
        <begin position="316"/>
        <end position="346"/>
    </location>
</feature>
<dbReference type="VEuPathDB" id="FungiDB:UMAG_01411"/>
<dbReference type="InParanoid" id="A0A0D1E7R2"/>
<feature type="region of interest" description="Disordered" evidence="2">
    <location>
        <begin position="1"/>
        <end position="139"/>
    </location>
</feature>
<dbReference type="RefSeq" id="XP_011387286.1">
    <property type="nucleotide sequence ID" value="XM_011388984.1"/>
</dbReference>
<dbReference type="GeneID" id="23562442"/>
<reference evidence="4 5" key="1">
    <citation type="journal article" date="2006" name="Nature">
        <title>Insights from the genome of the biotrophic fungal plant pathogen Ustilago maydis.</title>
        <authorList>
            <person name="Kamper J."/>
            <person name="Kahmann R."/>
            <person name="Bolker M."/>
            <person name="Ma L.J."/>
            <person name="Brefort T."/>
            <person name="Saville B.J."/>
            <person name="Banuett F."/>
            <person name="Kronstad J.W."/>
            <person name="Gold S.E."/>
            <person name="Muller O."/>
            <person name="Perlin M.H."/>
            <person name="Wosten H.A."/>
            <person name="de Vries R."/>
            <person name="Ruiz-Herrera J."/>
            <person name="Reynaga-Pena C.G."/>
            <person name="Snetselaar K."/>
            <person name="McCann M."/>
            <person name="Perez-Martin J."/>
            <person name="Feldbrugge M."/>
            <person name="Basse C.W."/>
            <person name="Steinberg G."/>
            <person name="Ibeas J.I."/>
            <person name="Holloman W."/>
            <person name="Guzman P."/>
            <person name="Farman M."/>
            <person name="Stajich J.E."/>
            <person name="Sentandreu R."/>
            <person name="Gonzalez-Prieto J.M."/>
            <person name="Kennell J.C."/>
            <person name="Molina L."/>
            <person name="Schirawski J."/>
            <person name="Mendoza-Mendoza A."/>
            <person name="Greilinger D."/>
            <person name="Munch K."/>
            <person name="Rossel N."/>
            <person name="Scherer M."/>
            <person name="Vranes M."/>
            <person name="Ladendorf O."/>
            <person name="Vincon V."/>
            <person name="Fuchs U."/>
            <person name="Sandrock B."/>
            <person name="Meng S."/>
            <person name="Ho E.C."/>
            <person name="Cahill M.J."/>
            <person name="Boyce K.J."/>
            <person name="Klose J."/>
            <person name="Klosterman S.J."/>
            <person name="Deelstra H.J."/>
            <person name="Ortiz-Castellanos L."/>
            <person name="Li W."/>
            <person name="Sanchez-Alonso P."/>
            <person name="Schreier P.H."/>
            <person name="Hauser-Hahn I."/>
            <person name="Vaupel M."/>
            <person name="Koopmann E."/>
            <person name="Friedrich G."/>
            <person name="Voss H."/>
            <person name="Schluter T."/>
            <person name="Margolis J."/>
            <person name="Platt D."/>
            <person name="Swimmer C."/>
            <person name="Gnirke A."/>
            <person name="Chen F."/>
            <person name="Vysotskaia V."/>
            <person name="Mannhaupt G."/>
            <person name="Guldener U."/>
            <person name="Munsterkotter M."/>
            <person name="Haase D."/>
            <person name="Oesterheld M."/>
            <person name="Mewes H.W."/>
            <person name="Mauceli E.W."/>
            <person name="DeCaprio D."/>
            <person name="Wade C.M."/>
            <person name="Butler J."/>
            <person name="Young S."/>
            <person name="Jaffe D.B."/>
            <person name="Calvo S."/>
            <person name="Nusbaum C."/>
            <person name="Galagan J."/>
            <person name="Birren B.W."/>
        </authorList>
    </citation>
    <scope>NUCLEOTIDE SEQUENCE [LARGE SCALE GENOMIC DNA]</scope>
    <source>
        <strain evidence="5">DSM 14603 / FGSC 9021 / UM521</strain>
    </source>
</reference>
<dbReference type="InterPro" id="IPR002068">
    <property type="entry name" value="A-crystallin/Hsp20_dom"/>
</dbReference>
<feature type="compositionally biased region" description="Polar residues" evidence="2">
    <location>
        <begin position="69"/>
        <end position="89"/>
    </location>
</feature>
<dbReference type="Proteomes" id="UP000000561">
    <property type="component" value="Chromosome 2"/>
</dbReference>
<dbReference type="SUPFAM" id="SSF49764">
    <property type="entry name" value="HSP20-like chaperones"/>
    <property type="match status" value="1"/>
</dbReference>
<evidence type="ECO:0000256" key="2">
    <source>
        <dbReference type="SAM" id="MobiDB-lite"/>
    </source>
</evidence>
<feature type="compositionally biased region" description="Polar residues" evidence="2">
    <location>
        <begin position="179"/>
        <end position="198"/>
    </location>
</feature>
<sequence length="785" mass="84260">MYAQQHSSNKRPAAPQRSDTLKPSKQATAFSTMAIPSSAASQVTRSDTFLQSSLDDTGPGSDERLPRLSMSSTRSGSTNELKTPESLHQSWPYDVQADSPPASLQTSSAAARVSHADDHQRKPSHNDAQHVSTHSTDPAMHIPLRSPELDAALVQLDTLALQHPTQLERLSSAAINATSKRSTLSDESWPNTATQSRTESQRSHLLSHRDALPLVAAATESNQAHRSPSLDADLPNRASMTSPDSWRSLLPEHDPYFASEGQLRATQLGPSASPQNIHASPSAFDIDTYAAAKASSPVINHDGMSCSSFDTTRTSFSSNVSGFSARSTSGLYRSSTQSQHSARSDSWRSLLPHDDRFHASGDANAAFMSQGLSASPNLASRSLSDHLDSPSLFDGHNHRAAFFALDAPRSSYTVSVGDVDSAARRHASFSSVEPNHSKQFAATRIMLTSMRHTAGSNLECTKPSSETESSQACALSDASSLSWRLSRTADDSLEGADMTPELSQSTAAADVDDANERDHWPTSRSGRSVRHGSSSPTSSGPLTPETGQTPRAKSLMTAVLDEARAEARDATSALLVSETSDSVVKATQDGVMATTTTTNPTTTTTTATRTQLLCDTTAAACAVSKARSEAGGDNGGAMSAWLEQDTEDDMLQSQPNKGRTSSCSISTPISPPSLPFLERRPAPPETDLVIETERTRYTLVTRLPGFSLDCITLATKQHAHHRTLHIVADKWDTEGGGHFERRITFPDKECDLINVKAEFDGNTLRVYVPRKLATNRFSSASSATF</sequence>
<gene>
    <name evidence="4" type="ORF">UMAG_01411</name>
</gene>
<dbReference type="eggNOG" id="ENOG502SCD9">
    <property type="taxonomic scope" value="Eukaryota"/>
</dbReference>
<feature type="region of interest" description="Disordered" evidence="2">
    <location>
        <begin position="219"/>
        <end position="247"/>
    </location>
</feature>
<dbReference type="GO" id="GO:0034605">
    <property type="term" value="P:cellular response to heat"/>
    <property type="evidence" value="ECO:0000318"/>
    <property type="project" value="GO_Central"/>
</dbReference>
<evidence type="ECO:0000256" key="1">
    <source>
        <dbReference type="PROSITE-ProRule" id="PRU00285"/>
    </source>
</evidence>
<dbReference type="PROSITE" id="PS01031">
    <property type="entry name" value="SHSP"/>
    <property type="match status" value="1"/>
</dbReference>
<dbReference type="CDD" id="cd06464">
    <property type="entry name" value="ACD_sHsps-like"/>
    <property type="match status" value="1"/>
</dbReference>
<name>A0A0D1E7R2_MYCMD</name>
<dbReference type="KEGG" id="uma:UMAG_01411"/>
<feature type="compositionally biased region" description="Polar residues" evidence="2">
    <location>
        <begin position="319"/>
        <end position="341"/>
    </location>
</feature>
<feature type="compositionally biased region" description="Basic and acidic residues" evidence="2">
    <location>
        <begin position="114"/>
        <end position="128"/>
    </location>
</feature>
<dbReference type="EMBL" id="CM003141">
    <property type="protein sequence ID" value="KIS71516.1"/>
    <property type="molecule type" value="Genomic_DNA"/>
</dbReference>
<evidence type="ECO:0000313" key="5">
    <source>
        <dbReference type="Proteomes" id="UP000000561"/>
    </source>
</evidence>
<evidence type="ECO:0000259" key="3">
    <source>
        <dbReference type="PROSITE" id="PS01031"/>
    </source>
</evidence>
<dbReference type="AlphaFoldDB" id="A0A0D1E7R2"/>
<protein>
    <recommendedName>
        <fullName evidence="3">SHSP domain-containing protein</fullName>
    </recommendedName>
</protein>
<dbReference type="Gene3D" id="2.60.40.790">
    <property type="match status" value="1"/>
</dbReference>
<organism evidence="4 5">
    <name type="scientific">Mycosarcoma maydis</name>
    <name type="common">Corn smut fungus</name>
    <name type="synonym">Ustilago maydis</name>
    <dbReference type="NCBI Taxonomy" id="5270"/>
    <lineage>
        <taxon>Eukaryota</taxon>
        <taxon>Fungi</taxon>
        <taxon>Dikarya</taxon>
        <taxon>Basidiomycota</taxon>
        <taxon>Ustilaginomycotina</taxon>
        <taxon>Ustilaginomycetes</taxon>
        <taxon>Ustilaginales</taxon>
        <taxon>Ustilaginaceae</taxon>
        <taxon>Mycosarcoma</taxon>
    </lineage>
</organism>
<keyword evidence="5" id="KW-1185">Reference proteome</keyword>
<feature type="domain" description="SHSP" evidence="3">
    <location>
        <begin position="679"/>
        <end position="785"/>
    </location>
</feature>
<feature type="compositionally biased region" description="Polar residues" evidence="2">
    <location>
        <begin position="17"/>
        <end position="55"/>
    </location>
</feature>
<dbReference type="OrthoDB" id="1431247at2759"/>
<accession>A0A0D1E7R2</accession>
<feature type="region of interest" description="Disordered" evidence="2">
    <location>
        <begin position="492"/>
        <end position="551"/>
    </location>
</feature>
<proteinExistence type="inferred from homology"/>